<feature type="non-terminal residue" evidence="2">
    <location>
        <position position="1"/>
    </location>
</feature>
<feature type="transmembrane region" description="Helical" evidence="1">
    <location>
        <begin position="16"/>
        <end position="32"/>
    </location>
</feature>
<sequence>LDHVAELNPEYLNKKLMWSIYGFMALTGYSIVKGSWRALMLTGFCGYGLQVTANIQFKSQEQEADILALSNDYCSIDDIKIVIKEHEYDFY</sequence>
<comment type="caution">
    <text evidence="2">The sequence shown here is derived from an EMBL/GenBank/DDBJ whole genome shotgun (WGS) entry which is preliminary data.</text>
</comment>
<dbReference type="AlphaFoldDB" id="X1AF00"/>
<organism evidence="2">
    <name type="scientific">marine sediment metagenome</name>
    <dbReference type="NCBI Taxonomy" id="412755"/>
    <lineage>
        <taxon>unclassified sequences</taxon>
        <taxon>metagenomes</taxon>
        <taxon>ecological metagenomes</taxon>
    </lineage>
</organism>
<evidence type="ECO:0000313" key="2">
    <source>
        <dbReference type="EMBL" id="GAG71298.1"/>
    </source>
</evidence>
<keyword evidence="1" id="KW-0472">Membrane</keyword>
<dbReference type="EMBL" id="BART01006894">
    <property type="protein sequence ID" value="GAG71298.1"/>
    <property type="molecule type" value="Genomic_DNA"/>
</dbReference>
<name>X1AF00_9ZZZZ</name>
<gene>
    <name evidence="2" type="ORF">S01H4_15733</name>
</gene>
<protein>
    <submittedName>
        <fullName evidence="2">Uncharacterized protein</fullName>
    </submittedName>
</protein>
<reference evidence="2" key="1">
    <citation type="journal article" date="2014" name="Front. Microbiol.">
        <title>High frequency of phylogenetically diverse reductive dehalogenase-homologous genes in deep subseafloor sedimentary metagenomes.</title>
        <authorList>
            <person name="Kawai M."/>
            <person name="Futagami T."/>
            <person name="Toyoda A."/>
            <person name="Takaki Y."/>
            <person name="Nishi S."/>
            <person name="Hori S."/>
            <person name="Arai W."/>
            <person name="Tsubouchi T."/>
            <person name="Morono Y."/>
            <person name="Uchiyama I."/>
            <person name="Ito T."/>
            <person name="Fujiyama A."/>
            <person name="Inagaki F."/>
            <person name="Takami H."/>
        </authorList>
    </citation>
    <scope>NUCLEOTIDE SEQUENCE</scope>
    <source>
        <strain evidence="2">Expedition CK06-06</strain>
    </source>
</reference>
<keyword evidence="1" id="KW-1133">Transmembrane helix</keyword>
<keyword evidence="1" id="KW-0812">Transmembrane</keyword>
<accession>X1AF00</accession>
<proteinExistence type="predicted"/>
<evidence type="ECO:0000256" key="1">
    <source>
        <dbReference type="SAM" id="Phobius"/>
    </source>
</evidence>